<comment type="similarity">
    <text evidence="2 3">Belongs to the DegT/DnrJ/EryC1 family.</text>
</comment>
<dbReference type="Proteomes" id="UP000547011">
    <property type="component" value="Unassembled WGS sequence"/>
</dbReference>
<evidence type="ECO:0000313" key="5">
    <source>
        <dbReference type="EMBL" id="MBB4051292.1"/>
    </source>
</evidence>
<dbReference type="InterPro" id="IPR015424">
    <property type="entry name" value="PyrdxlP-dep_Trfase"/>
</dbReference>
<dbReference type="SUPFAM" id="SSF51182">
    <property type="entry name" value="RmlC-like cupins"/>
    <property type="match status" value="1"/>
</dbReference>
<reference evidence="5 6" key="1">
    <citation type="submission" date="2020-08" db="EMBL/GenBank/DDBJ databases">
        <title>Genomic Encyclopedia of Type Strains, Phase IV (KMG-IV): sequencing the most valuable type-strain genomes for metagenomic binning, comparative biology and taxonomic classification.</title>
        <authorList>
            <person name="Goeker M."/>
        </authorList>
    </citation>
    <scope>NUCLEOTIDE SEQUENCE [LARGE SCALE GENOMIC DNA]</scope>
    <source>
        <strain evidence="5 6">DSM 23447</strain>
    </source>
</reference>
<protein>
    <submittedName>
        <fullName evidence="5">dTDP-4-amino-4,6-dideoxygalactose transaminase</fullName>
    </submittedName>
</protein>
<dbReference type="SUPFAM" id="SSF53383">
    <property type="entry name" value="PLP-dependent transferases"/>
    <property type="match status" value="1"/>
</dbReference>
<feature type="domain" description="Sugar 3,4-ketoisomerase QdtA cupin" evidence="4">
    <location>
        <begin position="7"/>
        <end position="132"/>
    </location>
</feature>
<proteinExistence type="inferred from homology"/>
<dbReference type="InterPro" id="IPR015422">
    <property type="entry name" value="PyrdxlP-dep_Trfase_small"/>
</dbReference>
<dbReference type="InterPro" id="IPR000653">
    <property type="entry name" value="DegT/StrS_aminotransferase"/>
</dbReference>
<dbReference type="InterPro" id="IPR011051">
    <property type="entry name" value="RmlC_Cupin_sf"/>
</dbReference>
<dbReference type="CDD" id="cd20292">
    <property type="entry name" value="cupin_QdtA-like"/>
    <property type="match status" value="1"/>
</dbReference>
<accession>A0A7W6IL95</accession>
<dbReference type="GO" id="GO:0000271">
    <property type="term" value="P:polysaccharide biosynthetic process"/>
    <property type="evidence" value="ECO:0007669"/>
    <property type="project" value="TreeGrafter"/>
</dbReference>
<dbReference type="CDD" id="cd00616">
    <property type="entry name" value="AHBA_syn"/>
    <property type="match status" value="1"/>
</dbReference>
<name>A0A7W6IL95_9HYPH</name>
<evidence type="ECO:0000256" key="1">
    <source>
        <dbReference type="ARBA" id="ARBA00022898"/>
    </source>
</evidence>
<sequence length="515" mass="56370">MTLDTLYQIITLPKRADPRGVLVPIELETLVPFPVRRLYFIAKADTALPRGFHAHRRTREAMVCTSGSCELRLRTRGGAETRITLNDPGQMVILEPDLWREMHDITPDAVLLVMASLPYDEADYIRDAAEFVPQPYYPPITKVASLDLYRENAAFQPELGAAVQRVVASGWYVGGPEVKAFEEQWAAYCGAKHAVGVGNGLDAMELVLRAWGIGPGDEVIVPANTYIATWLAVDAVGARVVPVEPDPNTFNISAETIRPALTSRTKVVLGVHLYGQSLDHRPIRQLCDEHGIKFLEDGAQGHGALVDGIRVGAQGHAAAFSFYPTKNLGALGDAGAVTTDDPETAEAVARLGNYGSKVKYVNEFKGGNSRLDAIHAAALSAKLPMLDAGTEHRRSIARHYQKRLGNIAGLQLPIAPTDEQSHVWHTYVIQCRDRAGLQEHLQQRGIQTLIHYPIAPFDQQAYAGYGLEPTDYPISRRIHANCLSLPISATHTLAEIAYVCDAVADFFTADRSRSS</sequence>
<dbReference type="GO" id="GO:0008483">
    <property type="term" value="F:transaminase activity"/>
    <property type="evidence" value="ECO:0007669"/>
    <property type="project" value="TreeGrafter"/>
</dbReference>
<dbReference type="Pfam" id="PF01041">
    <property type="entry name" value="DegT_DnrJ_EryC1"/>
    <property type="match status" value="1"/>
</dbReference>
<evidence type="ECO:0000259" key="4">
    <source>
        <dbReference type="Pfam" id="PF05523"/>
    </source>
</evidence>
<dbReference type="PANTHER" id="PTHR30244">
    <property type="entry name" value="TRANSAMINASE"/>
    <property type="match status" value="1"/>
</dbReference>
<organism evidence="5 6">
    <name type="scientific">Devosia subaequoris</name>
    <dbReference type="NCBI Taxonomy" id="395930"/>
    <lineage>
        <taxon>Bacteria</taxon>
        <taxon>Pseudomonadati</taxon>
        <taxon>Pseudomonadota</taxon>
        <taxon>Alphaproteobacteria</taxon>
        <taxon>Hyphomicrobiales</taxon>
        <taxon>Devosiaceae</taxon>
        <taxon>Devosia</taxon>
    </lineage>
</organism>
<dbReference type="Gene3D" id="2.60.120.10">
    <property type="entry name" value="Jelly Rolls"/>
    <property type="match status" value="1"/>
</dbReference>
<evidence type="ECO:0000313" key="6">
    <source>
        <dbReference type="Proteomes" id="UP000547011"/>
    </source>
</evidence>
<dbReference type="GO" id="GO:0030170">
    <property type="term" value="F:pyridoxal phosphate binding"/>
    <property type="evidence" value="ECO:0007669"/>
    <property type="project" value="TreeGrafter"/>
</dbReference>
<evidence type="ECO:0000256" key="2">
    <source>
        <dbReference type="ARBA" id="ARBA00037999"/>
    </source>
</evidence>
<dbReference type="EMBL" id="JACIEW010000001">
    <property type="protein sequence ID" value="MBB4051292.1"/>
    <property type="molecule type" value="Genomic_DNA"/>
</dbReference>
<keyword evidence="1 3" id="KW-0663">Pyridoxal phosphate</keyword>
<dbReference type="InterPro" id="IPR008894">
    <property type="entry name" value="QdtA_cupin_dom"/>
</dbReference>
<keyword evidence="6" id="KW-1185">Reference proteome</keyword>
<dbReference type="RefSeq" id="WP_246349379.1">
    <property type="nucleotide sequence ID" value="NZ_JACIEW010000001.1"/>
</dbReference>
<dbReference type="AlphaFoldDB" id="A0A7W6IL95"/>
<dbReference type="InterPro" id="IPR015421">
    <property type="entry name" value="PyrdxlP-dep_Trfase_major"/>
</dbReference>
<gene>
    <name evidence="5" type="ORF">GGR20_000910</name>
</gene>
<comment type="caution">
    <text evidence="5">The sequence shown here is derived from an EMBL/GenBank/DDBJ whole genome shotgun (WGS) entry which is preliminary data.</text>
</comment>
<dbReference type="Gene3D" id="3.90.1150.10">
    <property type="entry name" value="Aspartate Aminotransferase, domain 1"/>
    <property type="match status" value="1"/>
</dbReference>
<dbReference type="Gene3D" id="3.40.640.10">
    <property type="entry name" value="Type I PLP-dependent aspartate aminotransferase-like (Major domain)"/>
    <property type="match status" value="1"/>
</dbReference>
<dbReference type="PANTHER" id="PTHR30244:SF36">
    <property type="entry name" value="3-OXO-GLUCOSE-6-PHOSPHATE:GLUTAMATE AMINOTRANSFERASE"/>
    <property type="match status" value="1"/>
</dbReference>
<dbReference type="InterPro" id="IPR014710">
    <property type="entry name" value="RmlC-like_jellyroll"/>
</dbReference>
<evidence type="ECO:0000256" key="3">
    <source>
        <dbReference type="RuleBase" id="RU004508"/>
    </source>
</evidence>
<dbReference type="Pfam" id="PF05523">
    <property type="entry name" value="FdtA"/>
    <property type="match status" value="1"/>
</dbReference>